<accession>A0A972K675</accession>
<feature type="transmembrane region" description="Helical" evidence="7">
    <location>
        <begin position="272"/>
        <end position="294"/>
    </location>
</feature>
<feature type="domain" description="TRAP C4-dicarboxylate transport system permease DctM subunit" evidence="8">
    <location>
        <begin position="7"/>
        <end position="416"/>
    </location>
</feature>
<dbReference type="Proteomes" id="UP000641588">
    <property type="component" value="Unassembled WGS sequence"/>
</dbReference>
<dbReference type="GO" id="GO:0022857">
    <property type="term" value="F:transmembrane transporter activity"/>
    <property type="evidence" value="ECO:0007669"/>
    <property type="project" value="TreeGrafter"/>
</dbReference>
<keyword evidence="10" id="KW-1185">Reference proteome</keyword>
<keyword evidence="5 7" id="KW-1133">Transmembrane helix</keyword>
<proteinExistence type="predicted"/>
<name>A0A972K675_9BACL</name>
<feature type="transmembrane region" description="Helical" evidence="7">
    <location>
        <begin position="396"/>
        <end position="421"/>
    </location>
</feature>
<evidence type="ECO:0000259" key="8">
    <source>
        <dbReference type="Pfam" id="PF06808"/>
    </source>
</evidence>
<evidence type="ECO:0000256" key="3">
    <source>
        <dbReference type="ARBA" id="ARBA00022519"/>
    </source>
</evidence>
<gene>
    <name evidence="9" type="ORF">GC093_32095</name>
</gene>
<dbReference type="Pfam" id="PF06808">
    <property type="entry name" value="DctM"/>
    <property type="match status" value="1"/>
</dbReference>
<evidence type="ECO:0000256" key="5">
    <source>
        <dbReference type="ARBA" id="ARBA00022989"/>
    </source>
</evidence>
<reference evidence="9" key="1">
    <citation type="submission" date="2019-10" db="EMBL/GenBank/DDBJ databases">
        <title>Description of Paenibacillus glebae sp. nov.</title>
        <authorList>
            <person name="Carlier A."/>
            <person name="Qi S."/>
        </authorList>
    </citation>
    <scope>NUCLEOTIDE SEQUENCE</scope>
    <source>
        <strain evidence="9">LMG 31456</strain>
    </source>
</reference>
<keyword evidence="3" id="KW-0997">Cell inner membrane</keyword>
<protein>
    <submittedName>
        <fullName evidence="9">TRAP transporter large permease subunit</fullName>
    </submittedName>
</protein>
<dbReference type="InterPro" id="IPR010656">
    <property type="entry name" value="DctM"/>
</dbReference>
<feature type="transmembrane region" description="Helical" evidence="7">
    <location>
        <begin position="356"/>
        <end position="376"/>
    </location>
</feature>
<organism evidence="9 10">
    <name type="scientific">Paenibacillus foliorum</name>
    <dbReference type="NCBI Taxonomy" id="2654974"/>
    <lineage>
        <taxon>Bacteria</taxon>
        <taxon>Bacillati</taxon>
        <taxon>Bacillota</taxon>
        <taxon>Bacilli</taxon>
        <taxon>Bacillales</taxon>
        <taxon>Paenibacillaceae</taxon>
        <taxon>Paenibacillus</taxon>
    </lineage>
</organism>
<dbReference type="PIRSF" id="PIRSF006066">
    <property type="entry name" value="HI0050"/>
    <property type="match status" value="1"/>
</dbReference>
<keyword evidence="6 7" id="KW-0472">Membrane</keyword>
<evidence type="ECO:0000256" key="6">
    <source>
        <dbReference type="ARBA" id="ARBA00023136"/>
    </source>
</evidence>
<feature type="transmembrane region" description="Helical" evidence="7">
    <location>
        <begin position="213"/>
        <end position="235"/>
    </location>
</feature>
<keyword evidence="2" id="KW-1003">Cell membrane</keyword>
<feature type="transmembrane region" description="Helical" evidence="7">
    <location>
        <begin position="47"/>
        <end position="68"/>
    </location>
</feature>
<feature type="transmembrane region" description="Helical" evidence="7">
    <location>
        <begin position="241"/>
        <end position="260"/>
    </location>
</feature>
<dbReference type="EMBL" id="WHOD01000121">
    <property type="protein sequence ID" value="NOU97837.1"/>
    <property type="molecule type" value="Genomic_DNA"/>
</dbReference>
<dbReference type="InterPro" id="IPR004681">
    <property type="entry name" value="TRAP_DctM"/>
</dbReference>
<feature type="transmembrane region" description="Helical" evidence="7">
    <location>
        <begin position="111"/>
        <end position="127"/>
    </location>
</feature>
<evidence type="ECO:0000313" key="9">
    <source>
        <dbReference type="EMBL" id="NOU97837.1"/>
    </source>
</evidence>
<dbReference type="GO" id="GO:0005886">
    <property type="term" value="C:plasma membrane"/>
    <property type="evidence" value="ECO:0007669"/>
    <property type="project" value="UniProtKB-SubCell"/>
</dbReference>
<sequence>MSMLVLFGTFIILLLINVPVAFALGISSVVTLLYTEKMPLDIIARGMFTTIDGFTLLAVPLFIFAGLVMEYGGLSRRLINIAKSFVGHYYGGLASVSIVACAFFAALSGSGPATVAAIGGIMIPAMVKEKYDTGYSCGVVASAGTLGIIIPPSIPLVIYGIVANTSIAKLFIAGVIPGILIALALFALSYGIAKKRGYKGTQQKASWKERLQYINEGKFTLLMPVVVLGGIYGGIFTPTEAAGVALACSLFLGLFVYKEIKWKEMKDVFKRVTLISGTVLIIVCTASTYGRILVIEHIPDKIALFLLSVTQHEWIVITLIILLLVFIGMFMETLSAIILLTPILLPVVQHYGMDPIQFGIIIVVASEVGFLTPPVGDNLNVVSAISKLSFEKVSKAALPYAILLTLMIFVVAFIPSLSLFLPGFIK</sequence>
<evidence type="ECO:0000256" key="7">
    <source>
        <dbReference type="SAM" id="Phobius"/>
    </source>
</evidence>
<keyword evidence="4 7" id="KW-0812">Transmembrane</keyword>
<evidence type="ECO:0000256" key="2">
    <source>
        <dbReference type="ARBA" id="ARBA00022475"/>
    </source>
</evidence>
<comment type="subcellular location">
    <subcellularLocation>
        <location evidence="1">Cell inner membrane</location>
        <topology evidence="1">Multi-pass membrane protein</topology>
    </subcellularLocation>
</comment>
<comment type="caution">
    <text evidence="9">The sequence shown here is derived from an EMBL/GenBank/DDBJ whole genome shotgun (WGS) entry which is preliminary data.</text>
</comment>
<evidence type="ECO:0000256" key="1">
    <source>
        <dbReference type="ARBA" id="ARBA00004429"/>
    </source>
</evidence>
<evidence type="ECO:0000313" key="10">
    <source>
        <dbReference type="Proteomes" id="UP000641588"/>
    </source>
</evidence>
<feature type="transmembrane region" description="Helical" evidence="7">
    <location>
        <begin position="314"/>
        <end position="344"/>
    </location>
</feature>
<dbReference type="AlphaFoldDB" id="A0A972K675"/>
<feature type="transmembrane region" description="Helical" evidence="7">
    <location>
        <begin position="89"/>
        <end position="105"/>
    </location>
</feature>
<dbReference type="PANTHER" id="PTHR33362">
    <property type="entry name" value="SIALIC ACID TRAP TRANSPORTER PERMEASE PROTEIN SIAT-RELATED"/>
    <property type="match status" value="1"/>
</dbReference>
<evidence type="ECO:0000256" key="4">
    <source>
        <dbReference type="ARBA" id="ARBA00022692"/>
    </source>
</evidence>
<dbReference type="PANTHER" id="PTHR33362:SF3">
    <property type="entry name" value="SIALIC ACID TRAP TRANSPORTER PERMEASE PROTEIN SIAT"/>
    <property type="match status" value="1"/>
</dbReference>
<dbReference type="NCBIfam" id="TIGR00786">
    <property type="entry name" value="dctM"/>
    <property type="match status" value="1"/>
</dbReference>
<feature type="transmembrane region" description="Helical" evidence="7">
    <location>
        <begin position="139"/>
        <end position="161"/>
    </location>
</feature>
<feature type="transmembrane region" description="Helical" evidence="7">
    <location>
        <begin position="167"/>
        <end position="192"/>
    </location>
</feature>